<evidence type="ECO:0000313" key="4">
    <source>
        <dbReference type="Proteomes" id="UP000008392"/>
    </source>
</evidence>
<dbReference type="STRING" id="1005048.CFU_0051"/>
<reference evidence="4" key="6">
    <citation type="submission" date="2011-05" db="EMBL/GenBank/DDBJ databases">
        <title>Complete sequence of Collimonas fungivorans Ter331.</title>
        <authorList>
            <person name="Leveau J.H."/>
        </authorList>
    </citation>
    <scope>NUCLEOTIDE SEQUENCE [LARGE SCALE GENOMIC DNA]</scope>
    <source>
        <strain evidence="4">Ter331</strain>
    </source>
</reference>
<feature type="domain" description="C2H2-type" evidence="2">
    <location>
        <begin position="96"/>
        <end position="125"/>
    </location>
</feature>
<dbReference type="eggNOG" id="COG1403">
    <property type="taxonomic scope" value="Bacteria"/>
</dbReference>
<organism evidence="3 4">
    <name type="scientific">Collimonas fungivorans (strain Ter331)</name>
    <dbReference type="NCBI Taxonomy" id="1005048"/>
    <lineage>
        <taxon>Bacteria</taxon>
        <taxon>Pseudomonadati</taxon>
        <taxon>Pseudomonadota</taxon>
        <taxon>Betaproteobacteria</taxon>
        <taxon>Burkholderiales</taxon>
        <taxon>Oxalobacteraceae</taxon>
        <taxon>Collimonas</taxon>
    </lineage>
</organism>
<dbReference type="AlphaFoldDB" id="G0A7X9"/>
<dbReference type="InterPro" id="IPR013087">
    <property type="entry name" value="Znf_C2H2_type"/>
</dbReference>
<dbReference type="CDD" id="cd00085">
    <property type="entry name" value="HNHc"/>
    <property type="match status" value="1"/>
</dbReference>
<dbReference type="Gene3D" id="1.10.30.50">
    <property type="match status" value="1"/>
</dbReference>
<dbReference type="PROSITE" id="PS00028">
    <property type="entry name" value="ZINC_FINGER_C2H2_1"/>
    <property type="match status" value="1"/>
</dbReference>
<name>G0A7X9_COLFT</name>
<reference evidence="3 4" key="1">
    <citation type="journal article" date="2004" name="Environ. Microbiol.">
        <title>Phylogeny-function analysis of (meta)genomic libraries: screening for expression of ribosomal RNA genes by large-insert library fluorescent in situ hybridization (LIL-FISH).</title>
        <authorList>
            <person name="Leveau J.H."/>
            <person name="Gerards S."/>
            <person name="de Boer W."/>
            <person name="van Veen J.A."/>
        </authorList>
    </citation>
    <scope>NUCLEOTIDE SEQUENCE [LARGE SCALE GENOMIC DNA]</scope>
    <source>
        <strain evidence="3 4">Ter331</strain>
    </source>
</reference>
<dbReference type="PANTHER" id="PTHR33877:SF2">
    <property type="entry name" value="OS07G0170200 PROTEIN"/>
    <property type="match status" value="1"/>
</dbReference>
<evidence type="ECO:0000259" key="2">
    <source>
        <dbReference type="PROSITE" id="PS50157"/>
    </source>
</evidence>
<dbReference type="PANTHER" id="PTHR33877">
    <property type="entry name" value="SLL1193 PROTEIN"/>
    <property type="match status" value="1"/>
</dbReference>
<dbReference type="InterPro" id="IPR029471">
    <property type="entry name" value="HNH_5"/>
</dbReference>
<sequence>MKKMISHILTLDIAGNPFDWISPQDAVLYYASGKVAWELGDGDIVFRGGYSRAGVQSRISVKPIIAIAGSAIMARMLHLELPLGHHNDLLFRRDRYTCAYCGGRFPHNELSRDHIHARSHGGKDTWMNCVTACKDCNQEKGNKHLESFRPLLYVPYVPCRAEHYLLSGRNVLADQHDYLAARLPKHSRMRDLN</sequence>
<reference evidence="3 4" key="2">
    <citation type="journal article" date="2006" name="J. Microbiol. Methods">
        <title>Genomic flank-sequencing of plasposon insertion sites for rapid identification of functional genes.</title>
        <authorList>
            <person name="Leveau J.H."/>
            <person name="Gerards S."/>
            <person name="Fritsche K."/>
            <person name="Zondag G."/>
            <person name="van Veen J.A."/>
        </authorList>
    </citation>
    <scope>NUCLEOTIDE SEQUENCE [LARGE SCALE GENOMIC DNA]</scope>
    <source>
        <strain evidence="3 4">Ter331</strain>
    </source>
</reference>
<dbReference type="Proteomes" id="UP000008392">
    <property type="component" value="Chromosome"/>
</dbReference>
<dbReference type="PROSITE" id="PS50157">
    <property type="entry name" value="ZINC_FINGER_C2H2_2"/>
    <property type="match status" value="1"/>
</dbReference>
<evidence type="ECO:0000313" key="3">
    <source>
        <dbReference type="EMBL" id="AEK59890.1"/>
    </source>
</evidence>
<dbReference type="KEGG" id="cfu:CFU_0051"/>
<dbReference type="GO" id="GO:0008270">
    <property type="term" value="F:zinc ion binding"/>
    <property type="evidence" value="ECO:0007669"/>
    <property type="project" value="UniProtKB-KW"/>
</dbReference>
<reference evidence="3 4" key="4">
    <citation type="journal article" date="2010" name="Environ. Microbiol.">
        <title>The bacterial genus Collimonas: mycophagy, weathering and other adaptive solutions to life in oligotrophic soil environments.</title>
        <authorList>
            <person name="Leveau J.H."/>
            <person name="Uroz S."/>
            <person name="de Boer W."/>
        </authorList>
    </citation>
    <scope>NUCLEOTIDE SEQUENCE [LARGE SCALE GENOMIC DNA]</scope>
    <source>
        <strain evidence="3 4">Ter331</strain>
    </source>
</reference>
<evidence type="ECO:0000256" key="1">
    <source>
        <dbReference type="PROSITE-ProRule" id="PRU00042"/>
    </source>
</evidence>
<dbReference type="InterPro" id="IPR052892">
    <property type="entry name" value="NA-targeting_endonuclease"/>
</dbReference>
<dbReference type="HOGENOM" id="CLU_099824_0_0_4"/>
<dbReference type="Pfam" id="PF14279">
    <property type="entry name" value="HNH_5"/>
    <property type="match status" value="1"/>
</dbReference>
<reference evidence="3 4" key="5">
    <citation type="journal article" date="2011" name="ISME J.">
        <title>Dual transcriptional profiling of a bacterial/fungal confrontation: Collimonas fungivorans versus Aspergillus niger.</title>
        <authorList>
            <person name="Mela F."/>
            <person name="Fritsche K."/>
            <person name="de Boer W."/>
            <person name="van Veen J.A."/>
            <person name="de Graaff L.H."/>
            <person name="van den Berg M."/>
            <person name="Leveau J.H."/>
        </authorList>
    </citation>
    <scope>NUCLEOTIDE SEQUENCE [LARGE SCALE GENOMIC DNA]</scope>
    <source>
        <strain evidence="3 4">Ter331</strain>
    </source>
</reference>
<gene>
    <name evidence="3" type="ordered locus">CFU_0051</name>
</gene>
<keyword evidence="1" id="KW-0863">Zinc-finger</keyword>
<keyword evidence="4" id="KW-1185">Reference proteome</keyword>
<reference evidence="3 4" key="3">
    <citation type="journal article" date="2008" name="FEMS Microbiol. Ecol.">
        <title>Identification and characterization of genes underlying chitinolysis in Collimonas fungivorans Ter331.</title>
        <authorList>
            <person name="Fritsche K."/>
            <person name="de Boer W."/>
            <person name="Gerards S."/>
            <person name="van den Berg M."/>
            <person name="van Veen J.A."/>
            <person name="Leveau J.H."/>
        </authorList>
    </citation>
    <scope>NUCLEOTIDE SEQUENCE [LARGE SCALE GENOMIC DNA]</scope>
    <source>
        <strain evidence="3 4">Ter331</strain>
    </source>
</reference>
<keyword evidence="1" id="KW-0479">Metal-binding</keyword>
<keyword evidence="1" id="KW-0862">Zinc</keyword>
<dbReference type="InterPro" id="IPR003615">
    <property type="entry name" value="HNH_nuc"/>
</dbReference>
<dbReference type="EMBL" id="CP002745">
    <property type="protein sequence ID" value="AEK59890.1"/>
    <property type="molecule type" value="Genomic_DNA"/>
</dbReference>
<dbReference type="SMART" id="SM00507">
    <property type="entry name" value="HNHc"/>
    <property type="match status" value="1"/>
</dbReference>
<protein>
    <submittedName>
        <fullName evidence="3">Putative nuclease</fullName>
    </submittedName>
</protein>
<accession>G0A7X9</accession>
<proteinExistence type="predicted"/>